<dbReference type="GO" id="GO:0005524">
    <property type="term" value="F:ATP binding"/>
    <property type="evidence" value="ECO:0007669"/>
    <property type="project" value="UniProtKB-KW"/>
</dbReference>
<evidence type="ECO:0000313" key="12">
    <source>
        <dbReference type="EMBL" id="MCO6046898.1"/>
    </source>
</evidence>
<keyword evidence="13" id="KW-1185">Reference proteome</keyword>
<evidence type="ECO:0000256" key="5">
    <source>
        <dbReference type="ARBA" id="ARBA00022840"/>
    </source>
</evidence>
<dbReference type="Proteomes" id="UP001155241">
    <property type="component" value="Unassembled WGS sequence"/>
</dbReference>
<dbReference type="InterPro" id="IPR055369">
    <property type="entry name" value="WH2_Lhr"/>
</dbReference>
<dbReference type="PROSITE" id="PS51194">
    <property type="entry name" value="HELICASE_CTER"/>
    <property type="match status" value="1"/>
</dbReference>
<dbReference type="SMART" id="SM00487">
    <property type="entry name" value="DEXDc"/>
    <property type="match status" value="1"/>
</dbReference>
<evidence type="ECO:0000256" key="8">
    <source>
        <dbReference type="ARBA" id="ARBA00023235"/>
    </source>
</evidence>
<dbReference type="Pfam" id="PF08494">
    <property type="entry name" value="DEAD_assoc"/>
    <property type="match status" value="1"/>
</dbReference>
<dbReference type="InterPro" id="IPR014001">
    <property type="entry name" value="Helicase_ATP-bd"/>
</dbReference>
<dbReference type="InterPro" id="IPR055368">
    <property type="entry name" value="WH3_Lhr"/>
</dbReference>
<feature type="domain" description="Helicase C-terminal" evidence="11">
    <location>
        <begin position="326"/>
        <end position="491"/>
    </location>
</feature>
<dbReference type="InterPro" id="IPR001650">
    <property type="entry name" value="Helicase_C-like"/>
</dbReference>
<dbReference type="GO" id="GO:0016887">
    <property type="term" value="F:ATP hydrolysis activity"/>
    <property type="evidence" value="ECO:0007669"/>
    <property type="project" value="TreeGrafter"/>
</dbReference>
<dbReference type="InterPro" id="IPR052511">
    <property type="entry name" value="ATP-dep_Helicase"/>
</dbReference>
<dbReference type="InterPro" id="IPR013701">
    <property type="entry name" value="Lhr-like_DEAD/DEAH_assoc"/>
</dbReference>
<keyword evidence="5" id="KW-0067">ATP-binding</keyword>
<dbReference type="Gene3D" id="3.40.50.300">
    <property type="entry name" value="P-loop containing nucleotide triphosphate hydrolases"/>
    <property type="match status" value="2"/>
</dbReference>
<keyword evidence="8" id="KW-0413">Isomerase</keyword>
<evidence type="ECO:0000259" key="10">
    <source>
        <dbReference type="PROSITE" id="PS51192"/>
    </source>
</evidence>
<feature type="domain" description="Helicase ATP-binding" evidence="10">
    <location>
        <begin position="39"/>
        <end position="246"/>
    </location>
</feature>
<dbReference type="PROSITE" id="PS51192">
    <property type="entry name" value="HELICASE_ATP_BIND_1"/>
    <property type="match status" value="1"/>
</dbReference>
<dbReference type="InterPro" id="IPR011545">
    <property type="entry name" value="DEAD/DEAH_box_helicase_dom"/>
</dbReference>
<dbReference type="PANTHER" id="PTHR47962:SF5">
    <property type="entry name" value="ATP-DEPENDENT HELICASE LHR-RELATED"/>
    <property type="match status" value="1"/>
</dbReference>
<organism evidence="12 13">
    <name type="scientific">Aeoliella straminimaris</name>
    <dbReference type="NCBI Taxonomy" id="2954799"/>
    <lineage>
        <taxon>Bacteria</taxon>
        <taxon>Pseudomonadati</taxon>
        <taxon>Planctomycetota</taxon>
        <taxon>Planctomycetia</taxon>
        <taxon>Pirellulales</taxon>
        <taxon>Lacipirellulaceae</taxon>
        <taxon>Aeoliella</taxon>
    </lineage>
</organism>
<feature type="compositionally biased region" description="Basic residues" evidence="9">
    <location>
        <begin position="1291"/>
        <end position="1301"/>
    </location>
</feature>
<feature type="region of interest" description="Disordered" evidence="9">
    <location>
        <begin position="288"/>
        <end position="312"/>
    </location>
</feature>
<dbReference type="Pfam" id="PF00271">
    <property type="entry name" value="Helicase_C"/>
    <property type="match status" value="1"/>
</dbReference>
<dbReference type="Pfam" id="PF00270">
    <property type="entry name" value="DEAD"/>
    <property type="match status" value="1"/>
</dbReference>
<keyword evidence="7" id="KW-0234">DNA repair</keyword>
<evidence type="ECO:0000256" key="6">
    <source>
        <dbReference type="ARBA" id="ARBA00023125"/>
    </source>
</evidence>
<proteinExistence type="predicted"/>
<dbReference type="InterPro" id="IPR045628">
    <property type="entry name" value="Lhr_WH_dom"/>
</dbReference>
<evidence type="ECO:0000256" key="9">
    <source>
        <dbReference type="SAM" id="MobiDB-lite"/>
    </source>
</evidence>
<dbReference type="Pfam" id="PF23236">
    <property type="entry name" value="WHD_2nd_Lhr"/>
    <property type="match status" value="1"/>
</dbReference>
<keyword evidence="6" id="KW-0238">DNA-binding</keyword>
<dbReference type="GO" id="GO:0006281">
    <property type="term" value="P:DNA repair"/>
    <property type="evidence" value="ECO:0007669"/>
    <property type="project" value="UniProtKB-KW"/>
</dbReference>
<dbReference type="RefSeq" id="WP_252855006.1">
    <property type="nucleotide sequence ID" value="NZ_JAMXLR010000077.1"/>
</dbReference>
<accession>A0A9X2FEU8</accession>
<dbReference type="InterPro" id="IPR027417">
    <property type="entry name" value="P-loop_NTPase"/>
</dbReference>
<comment type="caution">
    <text evidence="12">The sequence shown here is derived from an EMBL/GenBank/DDBJ whole genome shotgun (WGS) entry which is preliminary data.</text>
</comment>
<keyword evidence="1" id="KW-0547">Nucleotide-binding</keyword>
<keyword evidence="3" id="KW-0378">Hydrolase</keyword>
<evidence type="ECO:0000313" key="13">
    <source>
        <dbReference type="Proteomes" id="UP001155241"/>
    </source>
</evidence>
<reference evidence="12" key="1">
    <citation type="submission" date="2022-06" db="EMBL/GenBank/DDBJ databases">
        <title>Aeoliella straminimaris, a novel planctomycete from sediments.</title>
        <authorList>
            <person name="Vitorino I.R."/>
            <person name="Lage O.M."/>
        </authorList>
    </citation>
    <scope>NUCLEOTIDE SEQUENCE</scope>
    <source>
        <strain evidence="12">ICT_H6.2</strain>
    </source>
</reference>
<keyword evidence="4 12" id="KW-0347">Helicase</keyword>
<evidence type="ECO:0000256" key="7">
    <source>
        <dbReference type="ARBA" id="ARBA00023204"/>
    </source>
</evidence>
<protein>
    <submittedName>
        <fullName evidence="12">DEAD/DEAH box helicase</fullName>
    </submittedName>
</protein>
<evidence type="ECO:0000256" key="2">
    <source>
        <dbReference type="ARBA" id="ARBA00022763"/>
    </source>
</evidence>
<dbReference type="Pfam" id="PF23235">
    <property type="entry name" value="WHD_3rd_Lhr"/>
    <property type="match status" value="1"/>
</dbReference>
<evidence type="ECO:0000256" key="4">
    <source>
        <dbReference type="ARBA" id="ARBA00022806"/>
    </source>
</evidence>
<dbReference type="PANTHER" id="PTHR47962">
    <property type="entry name" value="ATP-DEPENDENT HELICASE LHR-RELATED-RELATED"/>
    <property type="match status" value="1"/>
</dbReference>
<dbReference type="GO" id="GO:0003677">
    <property type="term" value="F:DNA binding"/>
    <property type="evidence" value="ECO:0007669"/>
    <property type="project" value="UniProtKB-KW"/>
</dbReference>
<evidence type="ECO:0000256" key="1">
    <source>
        <dbReference type="ARBA" id="ARBA00022741"/>
    </source>
</evidence>
<dbReference type="GO" id="GO:0004386">
    <property type="term" value="F:helicase activity"/>
    <property type="evidence" value="ECO:0007669"/>
    <property type="project" value="UniProtKB-KW"/>
</dbReference>
<feature type="compositionally biased region" description="Basic and acidic residues" evidence="9">
    <location>
        <begin position="1531"/>
        <end position="1540"/>
    </location>
</feature>
<dbReference type="Pfam" id="PF23234">
    <property type="entry name" value="WHD_4th_Lhr"/>
    <property type="match status" value="1"/>
</dbReference>
<dbReference type="SUPFAM" id="SSF52540">
    <property type="entry name" value="P-loop containing nucleoside triphosphate hydrolases"/>
    <property type="match status" value="1"/>
</dbReference>
<dbReference type="Pfam" id="PF19306">
    <property type="entry name" value="WHD_Lhr"/>
    <property type="match status" value="1"/>
</dbReference>
<dbReference type="InterPro" id="IPR055367">
    <property type="entry name" value="WH4_Lhr"/>
</dbReference>
<gene>
    <name evidence="12" type="ORF">NG895_23610</name>
</gene>
<dbReference type="CDD" id="cd18796">
    <property type="entry name" value="SF2_C_LHR"/>
    <property type="match status" value="1"/>
</dbReference>
<name>A0A9X2FEU8_9BACT</name>
<feature type="region of interest" description="Disordered" evidence="9">
    <location>
        <begin position="1525"/>
        <end position="1546"/>
    </location>
</feature>
<sequence>MPTSTAPPSHAALAGFHPVTQAWFAQAFAAPTRAQQLAWPAIGSGQSTLLLAPTGSGKTLAAFLASLDNMMFTPPSTKVDGLNNKKQRSKVRVLYISPLKALGVDVDRNLRTPIAGLRAVADRLGVAYHLPSVAVRSGDTPPPERARIQRDPPEILITTPESLYLMLTSKARESLAEVETVIVDEIHVMVAGKRGAHLFVTLERLERLRRQANPNAPPLQRVGLSATQRPLDEIARLLGGAEATADIDRPVRPRPVEIVDASEPKQFELRVEVPVEDMARLGEPLEQAGTKHADDTDDQQPAQLPIPSGPAAGPTVPSIWPAIHPRLVKLIREHRSTMIFVNSRRLAERLAAAINELADEEIALAHHGSVAKDKRADIEDRLKRGVLPAIVATSSLELGIDMGAVDLVIQIEAPPSIASGMQRIGRAGHQIGATSKGVIFPKYRGDLVACAGATGRMLAGHVEETYYPRNPLDIVAQQIVAMVAMETIDVDELYATLRGAASLADLPRSSFEGVLDLLAGRYPSDEFAELRPRLNWDRIAGTLSGRRNSQRIAVLNAGTIPDRGLYGVFLASDDGTTGSRVGELDEEMVFETNPGDVFLLGASSWRVIDITRDRVIVVPAPGEPGRMPFWRGEGPGRPLEFGKAIGSLARQLVQMNSEQAIAQLQADHALDRRAAVNLLRYLGDQTEATGEVPSDRTVVVEAFLDEIGDWRVVVLTPYGARVHAPWAMAVAARLRSEGIDEVDFMWADDGIVFRLPESDGAPPTDWFVPRSDEIEDEVARQVGSTALFAARFRENAARSLLLPRRRPDRRTPLWQQRRRAADLLSVAARYPAFPLLLETYREVMRDVFDLPGAVKILSEIERREITVRSVETSAASPFAAALLFSYTGNFVYEGDVPLAERRAQALTLDHAQLRELLGSADLRELFDVEVLAELDRELQQLHRPVVKHPDDVHDLLLRQGPLSAEGIRQRTDEAYLAELDHWLDELTSARRVIAIRLSTGDHYAAAEDAARLRDALGANPPPGLPEAFLESVDDPLGDLVARHARTHGPFTAFDVATRFGLGEAPVVAVLRRLAERGRLVEGEFLPGGRGREWCDAEVLRTLKRRSLARLRKEVEAVPPAALARFLTTWHGLDEPRAGLDALLDAIEQLQGAPLPVSVLESDILPTRVRDYTAGDLDELFLAGEVTWRGIESIGTSDGRIALYLADQYPLLAPAVGDLADLAEDELATRVLELLRERGALLFDQFTRTTGAFSQDVLDAVWRLVWAGLVTNDTLAPLRSLTRTGRSETRRRERRRGRSFRSRRITRLPGSEGRWSLLPHHGDHWPSPTERSLALASQLVARHGVLTKNAVSKEIVPGGFAAIYPVLKQMEEAGKLRRGYLVEGLGGAQFAAPGADDLLRRPIGKNDSESEPRATLLAATDPANPYGAAIPWPQRDEAAGRLGRTAGARVIIHQGQLVGHLSSSGGQLTTLLPFGEPERTTAVRAIVAALVDCASFGEPVMLSKVDNQPIAGSELAEPLRQAGFEPTSRGYLYRDHPNEHMPRRRRR</sequence>
<evidence type="ECO:0000256" key="3">
    <source>
        <dbReference type="ARBA" id="ARBA00022801"/>
    </source>
</evidence>
<dbReference type="EMBL" id="JAMXLR010000077">
    <property type="protein sequence ID" value="MCO6046898.1"/>
    <property type="molecule type" value="Genomic_DNA"/>
</dbReference>
<keyword evidence="2" id="KW-0227">DNA damage</keyword>
<feature type="region of interest" description="Disordered" evidence="9">
    <location>
        <begin position="1281"/>
        <end position="1301"/>
    </location>
</feature>
<dbReference type="SMART" id="SM00490">
    <property type="entry name" value="HELICc"/>
    <property type="match status" value="1"/>
</dbReference>
<evidence type="ECO:0000259" key="11">
    <source>
        <dbReference type="PROSITE" id="PS51194"/>
    </source>
</evidence>